<proteinExistence type="predicted"/>
<keyword evidence="3" id="KW-1185">Reference proteome</keyword>
<protein>
    <recommendedName>
        <fullName evidence="1">Novel STAND NTPase 5 domain-containing protein</fullName>
    </recommendedName>
</protein>
<dbReference type="SUPFAM" id="SSF52540">
    <property type="entry name" value="P-loop containing nucleoside triphosphate hydrolases"/>
    <property type="match status" value="1"/>
</dbReference>
<evidence type="ECO:0000313" key="2">
    <source>
        <dbReference type="EMBL" id="MFC0513523.1"/>
    </source>
</evidence>
<sequence>MTKKKKTINNPISAPVTSQTPVEILFEIAEKRTGGAININGVTFQVLYAVNILLREFAKEENPAVIRLEGLEDLDLDKGRLTLGEQELIQLKTSVNSIDASDFWEMGVLKNFMEVHAQDQRYKYRFVYNMPVAAGHLSNLINKKINAESTAHWGAKLKGLKQSPPTLDVPAFLEKITFEKTSADQLFKKAKERLLSDYNVNPGTELQYLKSIFYHALEWSKDRTSVNYSMFNQIIQDVTDAFYKGPVNTAIANGWIEKINFETAINFKQTDYFEGKSARPEHIVQQAPVPRPEWEKQIADSLSKTNVVVIKSSSGQGKSTLAWRTAWKMHREERTVYQLHVCEQAEYAGAFIDFIKSRVSIGQSPLIIIDGLNKKLQSWSAVVNGTADLPVKYLLTAREEDWFNYSSDLSRIDLQIVDIKLDAVEAKNIYQQFKQYRKLHPEIKNWQTPWEQIAEKGLLIEYTYLLTKGQMIAERLSEQVKKLNAGERNSAAKIEILRLVSLADILALRLKTMTLINHVRDRVGITGDRGELFKELENEYFIKLDGFYVEGLHPVRSGHLSAMLHEFIPVSETILDLYDMLEPAYYFVLASNMMELVQYAEKQPFFHRVAQFISKKTMVDMVALIEGIMMNEPQRYWQSNKHIFDDVFEGGGLEIFITETLPFTKLNMLNMLQQNFGDEFRNPARLIERSAELKKFDFQSSDAAMFIRILAAIIEPGILPDFHGLTSLLKWFNKVKVTNKLILDIQEHDLIRSLQEDQNEVSAELFYYFRQQHPNRFQSFFSNHKEEVFSSLKRQTDSVDIFEQGNDLVIHYIIDEKSADSNSQSVQRIDQCYAILPDYQVYRTGVSYLPFPNDALYYVLRMDGEKNIPKANLFDPFEAQINRSWSDNILKNYDAPSVYEWQRELVNVFKIALEFVKRTTQFFEFVIEKNQTRVQKTATSLILLGDEVAKALRTRKRYPNQAHREKELSFSKQMREIDEWGQSLKNFMNQMASIATRDTEGSHMAMINMKKTVFQHSIAFDRFHKIEQESSVYFDIAKLETDSAVWYDRMRATIEYFNRFPEAHPSPAKSAVADSWNQFLFERRLLLRYALDTIGNSSGYSFIAPADLAEDEYGTTALIGIQNLTSDPVELENEMFPILMQLITLTLLDILTYDIVFISGGLAIGGIRVQKSFLEKLHMAIQTGEFEQSQIGNPIPITLDGLQLTLLGDIKRPVITTMDDKPFGDIVYALWRFQQYRQALDPETVIEGNWLGSLEDKYKNIVAERMSLVKNNQDADYELLKTLYETVIVKKEDIDTNEYVSILMKKALEINQHMLAELNTGCLIK</sequence>
<name>A0ABV6L1B5_9SPHI</name>
<comment type="caution">
    <text evidence="2">The sequence shown here is derived from an EMBL/GenBank/DDBJ whole genome shotgun (WGS) entry which is preliminary data.</text>
</comment>
<reference evidence="2 3" key="1">
    <citation type="submission" date="2024-09" db="EMBL/GenBank/DDBJ databases">
        <authorList>
            <person name="Sun Q."/>
            <person name="Mori K."/>
        </authorList>
    </citation>
    <scope>NUCLEOTIDE SEQUENCE [LARGE SCALE GENOMIC DNA]</scope>
    <source>
        <strain evidence="2 3">NCAIM B.02415</strain>
    </source>
</reference>
<organism evidence="2 3">
    <name type="scientific">Mucilaginibacter angelicae</name>
    <dbReference type="NCBI Taxonomy" id="869718"/>
    <lineage>
        <taxon>Bacteria</taxon>
        <taxon>Pseudomonadati</taxon>
        <taxon>Bacteroidota</taxon>
        <taxon>Sphingobacteriia</taxon>
        <taxon>Sphingobacteriales</taxon>
        <taxon>Sphingobacteriaceae</taxon>
        <taxon>Mucilaginibacter</taxon>
    </lineage>
</organism>
<dbReference type="EMBL" id="JBHLTS010000015">
    <property type="protein sequence ID" value="MFC0513523.1"/>
    <property type="molecule type" value="Genomic_DNA"/>
</dbReference>
<dbReference type="Pfam" id="PF25199">
    <property type="entry name" value="nSTAND_NTPase5"/>
    <property type="match status" value="1"/>
</dbReference>
<evidence type="ECO:0000313" key="3">
    <source>
        <dbReference type="Proteomes" id="UP001589828"/>
    </source>
</evidence>
<dbReference type="Proteomes" id="UP001589828">
    <property type="component" value="Unassembled WGS sequence"/>
</dbReference>
<feature type="domain" description="Novel STAND NTPase 5" evidence="1">
    <location>
        <begin position="271"/>
        <end position="406"/>
    </location>
</feature>
<gene>
    <name evidence="2" type="ORF">ACFFGT_04900</name>
</gene>
<dbReference type="InterPro" id="IPR057574">
    <property type="entry name" value="nSTAND_NTPase5_dom"/>
</dbReference>
<dbReference type="RefSeq" id="WP_377021387.1">
    <property type="nucleotide sequence ID" value="NZ_JBHLTS010000015.1"/>
</dbReference>
<evidence type="ECO:0000259" key="1">
    <source>
        <dbReference type="Pfam" id="PF25199"/>
    </source>
</evidence>
<dbReference type="InterPro" id="IPR027417">
    <property type="entry name" value="P-loop_NTPase"/>
</dbReference>
<accession>A0ABV6L1B5</accession>